<dbReference type="GO" id="GO:0004519">
    <property type="term" value="F:endonuclease activity"/>
    <property type="evidence" value="ECO:0007669"/>
    <property type="project" value="UniProtKB-KW"/>
</dbReference>
<evidence type="ECO:0000313" key="2">
    <source>
        <dbReference type="EMBL" id="AET72509.1"/>
    </source>
</evidence>
<keyword evidence="2" id="KW-0540">Nuclease</keyword>
<dbReference type="PANTHER" id="PTHR33877">
    <property type="entry name" value="SLL1193 PROTEIN"/>
    <property type="match status" value="1"/>
</dbReference>
<dbReference type="Pfam" id="PF01844">
    <property type="entry name" value="HNH"/>
    <property type="match status" value="1"/>
</dbReference>
<dbReference type="CDD" id="cd00085">
    <property type="entry name" value="HNHc"/>
    <property type="match status" value="1"/>
</dbReference>
<dbReference type="GO" id="GO:0003676">
    <property type="term" value="F:nucleic acid binding"/>
    <property type="evidence" value="ECO:0007669"/>
    <property type="project" value="InterPro"/>
</dbReference>
<dbReference type="InterPro" id="IPR002711">
    <property type="entry name" value="HNH"/>
</dbReference>
<accession>G8EYC9</accession>
<dbReference type="Gene3D" id="1.10.30.50">
    <property type="match status" value="1"/>
</dbReference>
<name>G8EYC9_9CAUD</name>
<dbReference type="InterPro" id="IPR003615">
    <property type="entry name" value="HNH_nuc"/>
</dbReference>
<organism evidence="2 3">
    <name type="scientific">Synechococcus phage S-CBP42</name>
    <dbReference type="NCBI Taxonomy" id="461711"/>
    <lineage>
        <taxon>Viruses</taxon>
        <taxon>Duplodnaviria</taxon>
        <taxon>Heunggongvirae</taxon>
        <taxon>Uroviricota</taxon>
        <taxon>Caudoviricetes</taxon>
        <taxon>Autographivirales</taxon>
        <taxon>Aegirvirus</taxon>
        <taxon>Aegirvirus SCBP42</taxon>
    </lineage>
</organism>
<dbReference type="GO" id="GO:0008270">
    <property type="term" value="F:zinc ion binding"/>
    <property type="evidence" value="ECO:0007669"/>
    <property type="project" value="InterPro"/>
</dbReference>
<dbReference type="SMART" id="SM00507">
    <property type="entry name" value="HNHc"/>
    <property type="match status" value="1"/>
</dbReference>
<gene>
    <name evidence="2" type="ORF">SXGG_00009</name>
</gene>
<dbReference type="PANTHER" id="PTHR33877:SF2">
    <property type="entry name" value="OS07G0170200 PROTEIN"/>
    <property type="match status" value="1"/>
</dbReference>
<sequence length="87" mass="9799">MESPRSLMHDLLCFRASDAKRMWREQIKARDGYQCVYCGSTDNLTIDHIRPRSKGGPTTDTNCVTACRSCNHAKGSMDLADFQLMIA</sequence>
<keyword evidence="2" id="KW-0255">Endonuclease</keyword>
<keyword evidence="2" id="KW-0378">Hydrolase</keyword>
<dbReference type="Proteomes" id="UP000297398">
    <property type="component" value="Segment"/>
</dbReference>
<evidence type="ECO:0000313" key="3">
    <source>
        <dbReference type="Proteomes" id="UP000297398"/>
    </source>
</evidence>
<evidence type="ECO:0000259" key="1">
    <source>
        <dbReference type="SMART" id="SM00507"/>
    </source>
</evidence>
<reference evidence="2 3" key="1">
    <citation type="submission" date="2010-12" db="EMBL/GenBank/DDBJ databases">
        <title>The Genome Sequence of Synechococcus phage S-CBP42.</title>
        <authorList>
            <consortium name="The Broad Institute Genome Sequencing Platform"/>
            <person name="Henn M.R."/>
            <person name="Chen F."/>
            <person name="Wang K."/>
            <person name="Levin J."/>
            <person name="Malboeuf C."/>
            <person name="Casali M."/>
            <person name="Russ C."/>
            <person name="Lennon N."/>
            <person name="Chapman S.B."/>
            <person name="Erlich R."/>
            <person name="Young S.K."/>
            <person name="Yandava C."/>
            <person name="Zeng Q."/>
            <person name="Alvarado L."/>
            <person name="Anderson S."/>
            <person name="Berlin A."/>
            <person name="Chen Z."/>
            <person name="Freedman E."/>
            <person name="Gellesch M."/>
            <person name="Goldberg J."/>
            <person name="Green L."/>
            <person name="Griggs A."/>
            <person name="Gujja S."/>
            <person name="Heilman E.R."/>
            <person name="Heiman D."/>
            <person name="Hollinger A."/>
            <person name="Howarth C."/>
            <person name="Larson L."/>
            <person name="Mehta T."/>
            <person name="Pearson M."/>
            <person name="Roberts A."/>
            <person name="Ryan E."/>
            <person name="Saif S."/>
            <person name="Shea T."/>
            <person name="Shenoy N."/>
            <person name="Sisk P."/>
            <person name="Stolte C."/>
            <person name="Sykes S."/>
            <person name="White J."/>
            <person name="Haas B."/>
            <person name="Nusbaum C."/>
            <person name="Birren B."/>
        </authorList>
    </citation>
    <scope>NUCLEOTIDE SEQUENCE [LARGE SCALE GENOMIC DNA]</scope>
</reference>
<proteinExistence type="predicted"/>
<dbReference type="InterPro" id="IPR052892">
    <property type="entry name" value="NA-targeting_endonuclease"/>
</dbReference>
<protein>
    <submittedName>
        <fullName evidence="2">HNH endonuclease</fullName>
    </submittedName>
</protein>
<dbReference type="EMBL" id="JF974300">
    <property type="protein sequence ID" value="AET72509.1"/>
    <property type="molecule type" value="Genomic_DNA"/>
</dbReference>
<feature type="domain" description="HNH nuclease" evidence="1">
    <location>
        <begin position="22"/>
        <end position="72"/>
    </location>
</feature>